<reference evidence="1" key="1">
    <citation type="journal article" date="2020" name="Stud. Mycol.">
        <title>101 Dothideomycetes genomes: a test case for predicting lifestyles and emergence of pathogens.</title>
        <authorList>
            <person name="Haridas S."/>
            <person name="Albert R."/>
            <person name="Binder M."/>
            <person name="Bloem J."/>
            <person name="Labutti K."/>
            <person name="Salamov A."/>
            <person name="Andreopoulos B."/>
            <person name="Baker S."/>
            <person name="Barry K."/>
            <person name="Bills G."/>
            <person name="Bluhm B."/>
            <person name="Cannon C."/>
            <person name="Castanera R."/>
            <person name="Culley D."/>
            <person name="Daum C."/>
            <person name="Ezra D."/>
            <person name="Gonzalez J."/>
            <person name="Henrissat B."/>
            <person name="Kuo A."/>
            <person name="Liang C."/>
            <person name="Lipzen A."/>
            <person name="Lutzoni F."/>
            <person name="Magnuson J."/>
            <person name="Mondo S."/>
            <person name="Nolan M."/>
            <person name="Ohm R."/>
            <person name="Pangilinan J."/>
            <person name="Park H.-J."/>
            <person name="Ramirez L."/>
            <person name="Alfaro M."/>
            <person name="Sun H."/>
            <person name="Tritt A."/>
            <person name="Yoshinaga Y."/>
            <person name="Zwiers L.-H."/>
            <person name="Turgeon B."/>
            <person name="Goodwin S."/>
            <person name="Spatafora J."/>
            <person name="Crous P."/>
            <person name="Grigoriev I."/>
        </authorList>
    </citation>
    <scope>NUCLEOTIDE SEQUENCE</scope>
    <source>
        <strain evidence="1">CBS 107.79</strain>
    </source>
</reference>
<dbReference type="Proteomes" id="UP000800036">
    <property type="component" value="Unassembled WGS sequence"/>
</dbReference>
<dbReference type="AlphaFoldDB" id="A0A6A5V820"/>
<sequence>MAFAAIASSCPNLRSLRSKLYLLLLWCAVHSVLLTSACSLELLSEDFQLVIDPKKNPGATGGAPSHPVDISRLRNNRAFALWPRDADFDGNGAGYPARHLPPEKLSYGGLDFVFPQYDPGGGYDNVLAQGQVLDIYRGSYLAIHMLLAAENAVATGTVTANYADGSTATSSVIAFPWWSWSSVWSPWHYAGDLVFPFHFTNTTIDFNQSAIYRTVSWLDSTKELAQLQLPNITSGAANGPGGVTQNTRLHIFAVSLIPANISTDILLQVQLARSTNAWFEGTDIQIFEAIILNVGAEWVLSEHDVLVTIEDETASIRTVRPAHVKRLRPGDEARQLKRQR</sequence>
<gene>
    <name evidence="1" type="ORF">BU23DRAFT_589552</name>
</gene>
<dbReference type="EMBL" id="ML976681">
    <property type="protein sequence ID" value="KAF1973254.1"/>
    <property type="molecule type" value="Genomic_DNA"/>
</dbReference>
<proteinExistence type="predicted"/>
<organism evidence="1 2">
    <name type="scientific">Bimuria novae-zelandiae CBS 107.79</name>
    <dbReference type="NCBI Taxonomy" id="1447943"/>
    <lineage>
        <taxon>Eukaryota</taxon>
        <taxon>Fungi</taxon>
        <taxon>Dikarya</taxon>
        <taxon>Ascomycota</taxon>
        <taxon>Pezizomycotina</taxon>
        <taxon>Dothideomycetes</taxon>
        <taxon>Pleosporomycetidae</taxon>
        <taxon>Pleosporales</taxon>
        <taxon>Massarineae</taxon>
        <taxon>Didymosphaeriaceae</taxon>
        <taxon>Bimuria</taxon>
    </lineage>
</organism>
<protein>
    <submittedName>
        <fullName evidence="1">Uncharacterized protein</fullName>
    </submittedName>
</protein>
<name>A0A6A5V820_9PLEO</name>
<accession>A0A6A5V820</accession>
<dbReference type="OrthoDB" id="6039950at2759"/>
<keyword evidence="2" id="KW-1185">Reference proteome</keyword>
<evidence type="ECO:0000313" key="1">
    <source>
        <dbReference type="EMBL" id="KAF1973254.1"/>
    </source>
</evidence>
<evidence type="ECO:0000313" key="2">
    <source>
        <dbReference type="Proteomes" id="UP000800036"/>
    </source>
</evidence>